<feature type="compositionally biased region" description="Polar residues" evidence="1">
    <location>
        <begin position="173"/>
        <end position="183"/>
    </location>
</feature>
<feature type="compositionally biased region" description="Polar residues" evidence="1">
    <location>
        <begin position="55"/>
        <end position="64"/>
    </location>
</feature>
<keyword evidence="2" id="KW-0732">Signal</keyword>
<accession>A0A0C2IU37</accession>
<keyword evidence="4" id="KW-1185">Reference proteome</keyword>
<proteinExistence type="predicted"/>
<organism evidence="3 4">
    <name type="scientific">Thelohanellus kitauei</name>
    <name type="common">Myxosporean</name>
    <dbReference type="NCBI Taxonomy" id="669202"/>
    <lineage>
        <taxon>Eukaryota</taxon>
        <taxon>Metazoa</taxon>
        <taxon>Cnidaria</taxon>
        <taxon>Myxozoa</taxon>
        <taxon>Myxosporea</taxon>
        <taxon>Bivalvulida</taxon>
        <taxon>Platysporina</taxon>
        <taxon>Myxobolidae</taxon>
        <taxon>Thelohanellus</taxon>
    </lineage>
</organism>
<evidence type="ECO:0000313" key="4">
    <source>
        <dbReference type="Proteomes" id="UP000031668"/>
    </source>
</evidence>
<feature type="region of interest" description="Disordered" evidence="1">
    <location>
        <begin position="40"/>
        <end position="202"/>
    </location>
</feature>
<gene>
    <name evidence="3" type="ORF">RF11_12131</name>
</gene>
<name>A0A0C2IU37_THEKT</name>
<feature type="compositionally biased region" description="Low complexity" evidence="1">
    <location>
        <begin position="65"/>
        <end position="85"/>
    </location>
</feature>
<feature type="compositionally biased region" description="Low complexity" evidence="1">
    <location>
        <begin position="96"/>
        <end position="118"/>
    </location>
</feature>
<feature type="compositionally biased region" description="Low complexity" evidence="1">
    <location>
        <begin position="184"/>
        <end position="202"/>
    </location>
</feature>
<feature type="chain" id="PRO_5002162718" evidence="2">
    <location>
        <begin position="22"/>
        <end position="352"/>
    </location>
</feature>
<protein>
    <submittedName>
        <fullName evidence="3">Uncharacterized protein</fullName>
    </submittedName>
</protein>
<dbReference type="EMBL" id="JWZT01005675">
    <property type="protein sequence ID" value="KII60347.1"/>
    <property type="molecule type" value="Genomic_DNA"/>
</dbReference>
<comment type="caution">
    <text evidence="3">The sequence shown here is derived from an EMBL/GenBank/DDBJ whole genome shotgun (WGS) entry which is preliminary data.</text>
</comment>
<dbReference type="AlphaFoldDB" id="A0A0C2IU37"/>
<sequence length="352" mass="37966">MNTFWFLVLFILGECCQKCEVIKSTHRKIQVPDYHQGSEKIDQNLKRSQVKVKHSTTNTEAQTKAGSDADSSTGSSSLSAGDSQSYTKTKVKTKIAASSNAKSNSSAASRAKAFAKTNSETKIKTNLGTQQNNKKPPPGPTPTTNMSPISPPESETTTPQSVTRPTHAYWSPTYETPVTSIPESTNSSNNWSNNVTSPEKSGSNVICVNCPVPCPYPVVCPCPCPISPPQQTVIYCPAPCAPPPTTKPPLPSIQLIPIIPQTSMPAACPVVQTVCCPSCSYPYTQDCPPCSVPCPCKRSQEEDHESVKKDDVVVKHVKDSAGLTLSVAFRTEIPNLNVFSELKKLLIPTEQN</sequence>
<feature type="signal peptide" evidence="2">
    <location>
        <begin position="1"/>
        <end position="21"/>
    </location>
</feature>
<evidence type="ECO:0000256" key="2">
    <source>
        <dbReference type="SAM" id="SignalP"/>
    </source>
</evidence>
<dbReference type="Proteomes" id="UP000031668">
    <property type="component" value="Unassembled WGS sequence"/>
</dbReference>
<evidence type="ECO:0000256" key="1">
    <source>
        <dbReference type="SAM" id="MobiDB-lite"/>
    </source>
</evidence>
<reference evidence="3 4" key="1">
    <citation type="journal article" date="2014" name="Genome Biol. Evol.">
        <title>The genome of the myxosporean Thelohanellus kitauei shows adaptations to nutrient acquisition within its fish host.</title>
        <authorList>
            <person name="Yang Y."/>
            <person name="Xiong J."/>
            <person name="Zhou Z."/>
            <person name="Huo F."/>
            <person name="Miao W."/>
            <person name="Ran C."/>
            <person name="Liu Y."/>
            <person name="Zhang J."/>
            <person name="Feng J."/>
            <person name="Wang M."/>
            <person name="Wang M."/>
            <person name="Wang L."/>
            <person name="Yao B."/>
        </authorList>
    </citation>
    <scope>NUCLEOTIDE SEQUENCE [LARGE SCALE GENOMIC DNA]</scope>
    <source>
        <strain evidence="3">Wuqing</strain>
    </source>
</reference>
<feature type="compositionally biased region" description="Low complexity" evidence="1">
    <location>
        <begin position="142"/>
        <end position="163"/>
    </location>
</feature>
<evidence type="ECO:0000313" key="3">
    <source>
        <dbReference type="EMBL" id="KII60347.1"/>
    </source>
</evidence>